<dbReference type="EMBL" id="CP025408">
    <property type="protein sequence ID" value="AUH32672.1"/>
    <property type="molecule type" value="Genomic_DNA"/>
</dbReference>
<sequence length="92" mass="9939">MSERFEQGMTTCRFAIGGDQAARAAVATTEIGQITMAKAAVFQLTSKLDRQKTTELTKEPNSGAAARRKTAPKDIAWDDASALERFNGCDNV</sequence>
<organism evidence="1 2">
    <name type="scientific">Paracoccus tegillarcae</name>
    <dbReference type="NCBI Taxonomy" id="1529068"/>
    <lineage>
        <taxon>Bacteria</taxon>
        <taxon>Pseudomonadati</taxon>
        <taxon>Pseudomonadota</taxon>
        <taxon>Alphaproteobacteria</taxon>
        <taxon>Rhodobacterales</taxon>
        <taxon>Paracoccaceae</taxon>
        <taxon>Paracoccus</taxon>
    </lineage>
</organism>
<dbReference type="RefSeq" id="WP_101459347.1">
    <property type="nucleotide sequence ID" value="NZ_CP025408.1"/>
</dbReference>
<reference evidence="1 2" key="1">
    <citation type="submission" date="2017-12" db="EMBL/GenBank/DDBJ databases">
        <authorList>
            <person name="Hurst M.R.H."/>
        </authorList>
    </citation>
    <scope>NUCLEOTIDE SEQUENCE [LARGE SCALE GENOMIC DNA]</scope>
    <source>
        <strain evidence="1 2">BM15</strain>
    </source>
</reference>
<dbReference type="AlphaFoldDB" id="A0A2K9EX81"/>
<protein>
    <submittedName>
        <fullName evidence="1">Uncharacterized protein</fullName>
    </submittedName>
</protein>
<evidence type="ECO:0000313" key="2">
    <source>
        <dbReference type="Proteomes" id="UP000233742"/>
    </source>
</evidence>
<gene>
    <name evidence="1" type="ORF">CUV01_04090</name>
</gene>
<evidence type="ECO:0000313" key="1">
    <source>
        <dbReference type="EMBL" id="AUH32672.1"/>
    </source>
</evidence>
<proteinExistence type="predicted"/>
<dbReference type="Proteomes" id="UP000233742">
    <property type="component" value="Chromosome"/>
</dbReference>
<dbReference type="KEGG" id="paro:CUV01_04090"/>
<accession>A0A2K9EX81</accession>
<keyword evidence="2" id="KW-1185">Reference proteome</keyword>
<name>A0A2K9EX81_9RHOB</name>